<comment type="caution">
    <text evidence="2">The sequence shown here is derived from an EMBL/GenBank/DDBJ whole genome shotgun (WGS) entry which is preliminary data.</text>
</comment>
<dbReference type="InterPro" id="IPR016032">
    <property type="entry name" value="Sig_transdc_resp-reg_C-effctor"/>
</dbReference>
<dbReference type="PROSITE" id="PS50043">
    <property type="entry name" value="HTH_LUXR_2"/>
    <property type="match status" value="1"/>
</dbReference>
<sequence length="420" mass="45021">MVERGRGNLPAEFTSMIGRAAEVAEGLRALTRTRLLTVTGPGGVGKSRVGVRIARHARRRFPGGIWYAELSAVTGEPALTARVAAAIGRPQARTAEGIAAALRERRALVVLDTCEHLAGPVARLVAVMLRRAPEVKIVVTGRQPLDLAGQRLLYVRPLAEADAVTLFAERAAAVDPDFSLSVGTRAAVAEICRRLDGLPLAIELAAACLRSLTAPELRERLRDRWPLLAAGTTSALPRQRDLRAMVEWSHALCGAEQRVLWAALSVVDGGFERQTAEAIGVEAGLPRVRVGAVLGDLVASSVVLREPMPGGAGYRLLQPYRQVGLELLEARARTRLTARYGAATATPVPRPDGGRETGDVVLSPRELQVAELITEGLTNLEIAGRLVISKRTVDAHVRNILAKGHLTSRTHVAAWMVSHD</sequence>
<gene>
    <name evidence="2" type="ORF">HNR40_002517</name>
</gene>
<dbReference type="CDD" id="cd06170">
    <property type="entry name" value="LuxR_C_like"/>
    <property type="match status" value="1"/>
</dbReference>
<dbReference type="Proteomes" id="UP000568380">
    <property type="component" value="Unassembled WGS sequence"/>
</dbReference>
<dbReference type="PANTHER" id="PTHR47691:SF3">
    <property type="entry name" value="HTH-TYPE TRANSCRIPTIONAL REGULATOR RV0890C-RELATED"/>
    <property type="match status" value="1"/>
</dbReference>
<proteinExistence type="predicted"/>
<dbReference type="PROSITE" id="PS00622">
    <property type="entry name" value="HTH_LUXR_1"/>
    <property type="match status" value="1"/>
</dbReference>
<evidence type="ECO:0000259" key="1">
    <source>
        <dbReference type="PROSITE" id="PS50043"/>
    </source>
</evidence>
<dbReference type="GO" id="GO:0006355">
    <property type="term" value="P:regulation of DNA-templated transcription"/>
    <property type="evidence" value="ECO:0007669"/>
    <property type="project" value="InterPro"/>
</dbReference>
<dbReference type="SUPFAM" id="SSF52540">
    <property type="entry name" value="P-loop containing nucleoside triphosphate hydrolases"/>
    <property type="match status" value="1"/>
</dbReference>
<dbReference type="InterPro" id="IPR027417">
    <property type="entry name" value="P-loop_NTPase"/>
</dbReference>
<dbReference type="PANTHER" id="PTHR47691">
    <property type="entry name" value="REGULATOR-RELATED"/>
    <property type="match status" value="1"/>
</dbReference>
<dbReference type="PRINTS" id="PR00364">
    <property type="entry name" value="DISEASERSIST"/>
</dbReference>
<keyword evidence="2" id="KW-0238">DNA-binding</keyword>
<evidence type="ECO:0000313" key="2">
    <source>
        <dbReference type="EMBL" id="MBB5077044.1"/>
    </source>
</evidence>
<reference evidence="2 3" key="1">
    <citation type="submission" date="2020-08" db="EMBL/GenBank/DDBJ databases">
        <title>Genomic Encyclopedia of Type Strains, Phase IV (KMG-IV): sequencing the most valuable type-strain genomes for metagenomic binning, comparative biology and taxonomic classification.</title>
        <authorList>
            <person name="Goeker M."/>
        </authorList>
    </citation>
    <scope>NUCLEOTIDE SEQUENCE [LARGE SCALE GENOMIC DNA]</scope>
    <source>
        <strain evidence="2 3">DSM 45385</strain>
    </source>
</reference>
<evidence type="ECO:0000313" key="3">
    <source>
        <dbReference type="Proteomes" id="UP000568380"/>
    </source>
</evidence>
<protein>
    <submittedName>
        <fullName evidence="2">Putative ATPase/DNA-binding CsgD family transcriptional regulator</fullName>
    </submittedName>
</protein>
<dbReference type="GO" id="GO:0043531">
    <property type="term" value="F:ADP binding"/>
    <property type="evidence" value="ECO:0007669"/>
    <property type="project" value="InterPro"/>
</dbReference>
<dbReference type="Gene3D" id="3.40.50.300">
    <property type="entry name" value="P-loop containing nucleotide triphosphate hydrolases"/>
    <property type="match status" value="1"/>
</dbReference>
<accession>A0A7W8A136</accession>
<dbReference type="Gene3D" id="1.10.10.10">
    <property type="entry name" value="Winged helix-like DNA-binding domain superfamily/Winged helix DNA-binding domain"/>
    <property type="match status" value="1"/>
</dbReference>
<organism evidence="2 3">
    <name type="scientific">Nonomuraea endophytica</name>
    <dbReference type="NCBI Taxonomy" id="714136"/>
    <lineage>
        <taxon>Bacteria</taxon>
        <taxon>Bacillati</taxon>
        <taxon>Actinomycetota</taxon>
        <taxon>Actinomycetes</taxon>
        <taxon>Streptosporangiales</taxon>
        <taxon>Streptosporangiaceae</taxon>
        <taxon>Nonomuraea</taxon>
    </lineage>
</organism>
<dbReference type="SUPFAM" id="SSF46894">
    <property type="entry name" value="C-terminal effector domain of the bipartite response regulators"/>
    <property type="match status" value="1"/>
</dbReference>
<dbReference type="SMART" id="SM00421">
    <property type="entry name" value="HTH_LUXR"/>
    <property type="match status" value="1"/>
</dbReference>
<dbReference type="InterPro" id="IPR000792">
    <property type="entry name" value="Tscrpt_reg_LuxR_C"/>
</dbReference>
<name>A0A7W8A136_9ACTN</name>
<feature type="domain" description="HTH luxR-type" evidence="1">
    <location>
        <begin position="355"/>
        <end position="420"/>
    </location>
</feature>
<dbReference type="Pfam" id="PF00196">
    <property type="entry name" value="GerE"/>
    <property type="match status" value="1"/>
</dbReference>
<dbReference type="RefSeq" id="WP_184960649.1">
    <property type="nucleotide sequence ID" value="NZ_JACHIN010000003.1"/>
</dbReference>
<dbReference type="PRINTS" id="PR00038">
    <property type="entry name" value="HTHLUXR"/>
</dbReference>
<dbReference type="InterPro" id="IPR036388">
    <property type="entry name" value="WH-like_DNA-bd_sf"/>
</dbReference>
<keyword evidence="3" id="KW-1185">Reference proteome</keyword>
<dbReference type="AlphaFoldDB" id="A0A7W8A136"/>
<dbReference type="GO" id="GO:0003677">
    <property type="term" value="F:DNA binding"/>
    <property type="evidence" value="ECO:0007669"/>
    <property type="project" value="UniProtKB-KW"/>
</dbReference>
<dbReference type="EMBL" id="JACHIN010000003">
    <property type="protein sequence ID" value="MBB5077044.1"/>
    <property type="molecule type" value="Genomic_DNA"/>
</dbReference>